<sequence length="682" mass="77789">MSWFTDIAGRAEDLLNKVDQTAATALQKSKQSKDNISYSREEIEKIINPESSYSPSRGLTKQDTKSSKTSLTTTGRASAGPKKKPESDDEKLLQFLNCNESLPPPSKTGKMQLGAPVKKTASNLETSSQKRETKEFVKADPESLPERTVVTESTLTSGEDTKREEIPIGQLTSVPKVISDSSIEKAAEGNLPNPEFQQVQTKQAAETVKKTSKKPDIRTPPLSGNDKAIRELREREKDMSAALEAKDSQLAILKVRLQEADQELQVNRNIVKDLRAENDRIIKEQAQSAAFQNKTVEILQEQLQQKESELNKTKEFSLQNQNELMQKLGKMEEEHQHLVESYSTLQRKWADLNDKSKDLASQLKQSNGNFDALQQEYNDYKQKAQRILQSKEKLILSLKDGHLDISSDHPESTSLLSAEVEEVKQERDLLKEELRRCSELAEGLRAELREVEKASQGEAQAAKEGCEVLRRSLEGERQAREEVQLHNAQLKEELQIIREDLTRTKNGFQSRLQDREIEIEKLRRQLTAKSLSTVSQDELESRLHALTENLIQKQTLVEALSTEKNSLVLQRERLEQQLREAQNYSFQQHAYVGINNNETERKAKSVFLDNPFDSALTRRVKRVYGSIDSFSIRLGVFFRRYPIARVFVIIYMLLLHFWVMIVLLTYEPEVHNPGYGATNQQQ</sequence>
<feature type="compositionally biased region" description="Basic and acidic residues" evidence="8">
    <location>
        <begin position="207"/>
        <end position="217"/>
    </location>
</feature>
<keyword evidence="11" id="KW-1185">Reference proteome</keyword>
<evidence type="ECO:0000256" key="6">
    <source>
        <dbReference type="ARBA" id="ARBA00023136"/>
    </source>
</evidence>
<feature type="coiled-coil region" evidence="7">
    <location>
        <begin position="557"/>
        <end position="584"/>
    </location>
</feature>
<evidence type="ECO:0000256" key="1">
    <source>
        <dbReference type="ARBA" id="ARBA00004409"/>
    </source>
</evidence>
<evidence type="ECO:0000256" key="2">
    <source>
        <dbReference type="ARBA" id="ARBA00022692"/>
    </source>
</evidence>
<feature type="compositionally biased region" description="Polar residues" evidence="8">
    <location>
        <begin position="25"/>
        <end position="38"/>
    </location>
</feature>
<keyword evidence="4" id="KW-0333">Golgi apparatus</keyword>
<dbReference type="PANTHER" id="PTHR13815:SF7">
    <property type="entry name" value="GOLGIN SUBFAMILY A MEMBER 5"/>
    <property type="match status" value="1"/>
</dbReference>
<evidence type="ECO:0000256" key="5">
    <source>
        <dbReference type="ARBA" id="ARBA00023054"/>
    </source>
</evidence>
<feature type="compositionally biased region" description="Polar residues" evidence="8">
    <location>
        <begin position="49"/>
        <end position="59"/>
    </location>
</feature>
<evidence type="ECO:0008006" key="12">
    <source>
        <dbReference type="Google" id="ProtNLM"/>
    </source>
</evidence>
<gene>
    <name evidence="10" type="ORF">JTE90_026196</name>
</gene>
<dbReference type="Pfam" id="PF09787">
    <property type="entry name" value="Golgin_A5"/>
    <property type="match status" value="1"/>
</dbReference>
<feature type="transmembrane region" description="Helical" evidence="9">
    <location>
        <begin position="643"/>
        <end position="666"/>
    </location>
</feature>
<evidence type="ECO:0000256" key="8">
    <source>
        <dbReference type="SAM" id="MobiDB-lite"/>
    </source>
</evidence>
<evidence type="ECO:0000256" key="3">
    <source>
        <dbReference type="ARBA" id="ARBA00022989"/>
    </source>
</evidence>
<organism evidence="10 11">
    <name type="scientific">Oedothorax gibbosus</name>
    <dbReference type="NCBI Taxonomy" id="931172"/>
    <lineage>
        <taxon>Eukaryota</taxon>
        <taxon>Metazoa</taxon>
        <taxon>Ecdysozoa</taxon>
        <taxon>Arthropoda</taxon>
        <taxon>Chelicerata</taxon>
        <taxon>Arachnida</taxon>
        <taxon>Araneae</taxon>
        <taxon>Araneomorphae</taxon>
        <taxon>Entelegynae</taxon>
        <taxon>Araneoidea</taxon>
        <taxon>Linyphiidae</taxon>
        <taxon>Erigoninae</taxon>
        <taxon>Oedothorax</taxon>
    </lineage>
</organism>
<dbReference type="AlphaFoldDB" id="A0AAV6TZJ3"/>
<evidence type="ECO:0000256" key="9">
    <source>
        <dbReference type="SAM" id="Phobius"/>
    </source>
</evidence>
<name>A0AAV6TZJ3_9ARAC</name>
<dbReference type="GO" id="GO:0031985">
    <property type="term" value="C:Golgi cisterna"/>
    <property type="evidence" value="ECO:0007669"/>
    <property type="project" value="TreeGrafter"/>
</dbReference>
<evidence type="ECO:0000256" key="4">
    <source>
        <dbReference type="ARBA" id="ARBA00023034"/>
    </source>
</evidence>
<keyword evidence="3 9" id="KW-1133">Transmembrane helix</keyword>
<feature type="coiled-coil region" evidence="7">
    <location>
        <begin position="229"/>
        <end position="316"/>
    </location>
</feature>
<dbReference type="GO" id="GO:0007030">
    <property type="term" value="P:Golgi organization"/>
    <property type="evidence" value="ECO:0007669"/>
    <property type="project" value="InterPro"/>
</dbReference>
<dbReference type="GO" id="GO:0000139">
    <property type="term" value="C:Golgi membrane"/>
    <property type="evidence" value="ECO:0007669"/>
    <property type="project" value="UniProtKB-SubCell"/>
</dbReference>
<dbReference type="PANTHER" id="PTHR13815">
    <property type="entry name" value="GOLGIN-84"/>
    <property type="match status" value="1"/>
</dbReference>
<reference evidence="10 11" key="1">
    <citation type="journal article" date="2022" name="Nat. Ecol. Evol.">
        <title>A masculinizing supergene underlies an exaggerated male reproductive morph in a spider.</title>
        <authorList>
            <person name="Hendrickx F."/>
            <person name="De Corte Z."/>
            <person name="Sonet G."/>
            <person name="Van Belleghem S.M."/>
            <person name="Kostlbacher S."/>
            <person name="Vangestel C."/>
        </authorList>
    </citation>
    <scope>NUCLEOTIDE SEQUENCE [LARGE SCALE GENOMIC DNA]</scope>
    <source>
        <strain evidence="10">W744_W776</strain>
    </source>
</reference>
<dbReference type="EMBL" id="JAFNEN010000773">
    <property type="protein sequence ID" value="KAG8177567.1"/>
    <property type="molecule type" value="Genomic_DNA"/>
</dbReference>
<feature type="region of interest" description="Disordered" evidence="8">
    <location>
        <begin position="186"/>
        <end position="227"/>
    </location>
</feature>
<evidence type="ECO:0000313" key="10">
    <source>
        <dbReference type="EMBL" id="KAG8177567.1"/>
    </source>
</evidence>
<dbReference type="GO" id="GO:0000301">
    <property type="term" value="P:retrograde transport, vesicle recycling within Golgi"/>
    <property type="evidence" value="ECO:0007669"/>
    <property type="project" value="TreeGrafter"/>
</dbReference>
<feature type="compositionally biased region" description="Basic and acidic residues" evidence="8">
    <location>
        <begin position="128"/>
        <end position="145"/>
    </location>
</feature>
<evidence type="ECO:0000313" key="11">
    <source>
        <dbReference type="Proteomes" id="UP000827092"/>
    </source>
</evidence>
<comment type="caution">
    <text evidence="10">The sequence shown here is derived from an EMBL/GenBank/DDBJ whole genome shotgun (WGS) entry which is preliminary data.</text>
</comment>
<dbReference type="InterPro" id="IPR019177">
    <property type="entry name" value="Golgin_subfamily_A_member_5"/>
</dbReference>
<protein>
    <recommendedName>
        <fullName evidence="12">Golgin-84</fullName>
    </recommendedName>
</protein>
<feature type="compositionally biased region" description="Polar residues" evidence="8">
    <location>
        <begin position="195"/>
        <end position="204"/>
    </location>
</feature>
<keyword evidence="2 9" id="KW-0812">Transmembrane</keyword>
<feature type="region of interest" description="Disordered" evidence="8">
    <location>
        <begin position="25"/>
        <end position="168"/>
    </location>
</feature>
<feature type="compositionally biased region" description="Basic and acidic residues" evidence="8">
    <location>
        <begin position="83"/>
        <end position="92"/>
    </location>
</feature>
<evidence type="ECO:0000256" key="7">
    <source>
        <dbReference type="SAM" id="Coils"/>
    </source>
</evidence>
<dbReference type="Proteomes" id="UP000827092">
    <property type="component" value="Unassembled WGS sequence"/>
</dbReference>
<feature type="coiled-coil region" evidence="7">
    <location>
        <begin position="356"/>
        <end position="525"/>
    </location>
</feature>
<keyword evidence="6 9" id="KW-0472">Membrane</keyword>
<comment type="subcellular location">
    <subcellularLocation>
        <location evidence="1">Golgi apparatus membrane</location>
        <topology evidence="1">Single-pass type IV membrane protein</topology>
    </subcellularLocation>
</comment>
<keyword evidence="5 7" id="KW-0175">Coiled coil</keyword>
<accession>A0AAV6TZJ3</accession>
<proteinExistence type="predicted"/>